<comment type="caution">
    <text evidence="1">The sequence shown here is derived from an EMBL/GenBank/DDBJ whole genome shotgun (WGS) entry which is preliminary data.</text>
</comment>
<organism evidence="1 2">
    <name type="scientific">Tectimicrobiota bacterium</name>
    <dbReference type="NCBI Taxonomy" id="2528274"/>
    <lineage>
        <taxon>Bacteria</taxon>
        <taxon>Pseudomonadati</taxon>
        <taxon>Nitrospinota/Tectimicrobiota group</taxon>
        <taxon>Candidatus Tectimicrobiota</taxon>
    </lineage>
</organism>
<reference evidence="1" key="1">
    <citation type="submission" date="2020-07" db="EMBL/GenBank/DDBJ databases">
        <title>Huge and variable diversity of episymbiotic CPR bacteria and DPANN archaea in groundwater ecosystems.</title>
        <authorList>
            <person name="He C.Y."/>
            <person name="Keren R."/>
            <person name="Whittaker M."/>
            <person name="Farag I.F."/>
            <person name="Doudna J."/>
            <person name="Cate J.H.D."/>
            <person name="Banfield J.F."/>
        </authorList>
    </citation>
    <scope>NUCLEOTIDE SEQUENCE</scope>
    <source>
        <strain evidence="1">NC_groundwater_763_Ag_S-0.2um_68_21</strain>
    </source>
</reference>
<protein>
    <submittedName>
        <fullName evidence="1">Uncharacterized protein</fullName>
    </submittedName>
</protein>
<dbReference type="AlphaFoldDB" id="A0A932MME0"/>
<evidence type="ECO:0000313" key="2">
    <source>
        <dbReference type="Proteomes" id="UP000782312"/>
    </source>
</evidence>
<gene>
    <name evidence="1" type="ORF">HYZ11_11315</name>
</gene>
<dbReference type="EMBL" id="JACPUR010000024">
    <property type="protein sequence ID" value="MBI3128184.1"/>
    <property type="molecule type" value="Genomic_DNA"/>
</dbReference>
<evidence type="ECO:0000313" key="1">
    <source>
        <dbReference type="EMBL" id="MBI3128184.1"/>
    </source>
</evidence>
<sequence length="540" mass="59095">MRSAASSSRIAREPIRRDPSLYRLSPDASDGQWDLLRVSREFDFSPGNLTEELIERVNGWAAREEALSGLRLRKEGWRRLPAEILLLDGSPSRMPLAAETERVAAAWLAARGAEVTTHVVSRREALLARAARSPRDTLVLSQAAQRSLYDNHLAEALIERGVVVVPGPLTAPGGPLSNKKTTYELLNGGAGPGANGHSGPLAARYQTIEVDGDGPAAVARAILEQAWRLSGEWNTQTLFVKPQEGGGGRGAFRIDVFPEGFSLPDLSRLGVPPERTCPVPLPLDPGDRAHLKALAFVANRFAASPATARAYLDRSALPSLRRGGARTAYLGNLLRRCPPILIEGLRGAAEPFGKAQRRLARAIGNYEDLFEVRYQPLLCEWIDFGLFSLRVHLRMSRSGPLLESLYARLFPVEFTDRTIGVIGVDSISNRAGMGMEFNRYAPLHPALVAAVGGVDALAQRIRGAFYAFARFVSLLPAEERKILPVRAEFDISPLNGLIAEGNADPVRAQCPNTRWERFRANAEEWLEDAIAYYSWKTGGS</sequence>
<proteinExistence type="predicted"/>
<dbReference type="Proteomes" id="UP000782312">
    <property type="component" value="Unassembled WGS sequence"/>
</dbReference>
<name>A0A932MME0_UNCTE</name>
<accession>A0A932MME0</accession>